<evidence type="ECO:0000259" key="1">
    <source>
        <dbReference type="Pfam" id="PF12146"/>
    </source>
</evidence>
<feature type="domain" description="Serine aminopeptidase S33" evidence="1">
    <location>
        <begin position="3"/>
        <end position="220"/>
    </location>
</feature>
<dbReference type="InterPro" id="IPR029058">
    <property type="entry name" value="AB_hydrolase_fold"/>
</dbReference>
<accession>A0A2H0W912</accession>
<reference evidence="3" key="1">
    <citation type="submission" date="2017-09" db="EMBL/GenBank/DDBJ databases">
        <title>Depth-based differentiation of microbial function through sediment-hosted aquifers and enrichment of novel symbionts in the deep terrestrial subsurface.</title>
        <authorList>
            <person name="Probst A.J."/>
            <person name="Ladd B."/>
            <person name="Jarett J.K."/>
            <person name="Geller-Mcgrath D.E."/>
            <person name="Sieber C.M.K."/>
            <person name="Emerson J.B."/>
            <person name="Anantharaman K."/>
            <person name="Thomas B.C."/>
            <person name="Malmstrom R."/>
            <person name="Stieglmeier M."/>
            <person name="Klingl A."/>
            <person name="Woyke T."/>
            <person name="Ryan C.M."/>
            <person name="Banfield J.F."/>
        </authorList>
    </citation>
    <scope>NUCLEOTIDE SEQUENCE [LARGE SCALE GENOMIC DNA]</scope>
</reference>
<evidence type="ECO:0000313" key="2">
    <source>
        <dbReference type="EMBL" id="PIS09146.1"/>
    </source>
</evidence>
<evidence type="ECO:0000313" key="3">
    <source>
        <dbReference type="Proteomes" id="UP000230093"/>
    </source>
</evidence>
<dbReference type="InterPro" id="IPR000073">
    <property type="entry name" value="AB_hydrolase_1"/>
</dbReference>
<dbReference type="InterPro" id="IPR022742">
    <property type="entry name" value="Hydrolase_4"/>
</dbReference>
<dbReference type="PRINTS" id="PR00111">
    <property type="entry name" value="ABHYDROLASE"/>
</dbReference>
<dbReference type="PANTHER" id="PTHR43798">
    <property type="entry name" value="MONOACYLGLYCEROL LIPASE"/>
    <property type="match status" value="1"/>
</dbReference>
<name>A0A2H0W912_9BACT</name>
<dbReference type="Gene3D" id="3.40.50.1820">
    <property type="entry name" value="alpha/beta hydrolase"/>
    <property type="match status" value="1"/>
</dbReference>
<proteinExistence type="predicted"/>
<dbReference type="SUPFAM" id="SSF53474">
    <property type="entry name" value="alpha/beta-Hydrolases"/>
    <property type="match status" value="1"/>
</dbReference>
<protein>
    <recommendedName>
        <fullName evidence="1">Serine aminopeptidase S33 domain-containing protein</fullName>
    </recommendedName>
</protein>
<gene>
    <name evidence="2" type="ORF">COT75_02705</name>
</gene>
<dbReference type="Proteomes" id="UP000230093">
    <property type="component" value="Unassembled WGS sequence"/>
</dbReference>
<dbReference type="AlphaFoldDB" id="A0A2H0W912"/>
<dbReference type="EMBL" id="PEZT01000016">
    <property type="protein sequence ID" value="PIS09146.1"/>
    <property type="molecule type" value="Genomic_DNA"/>
</dbReference>
<dbReference type="Pfam" id="PF12146">
    <property type="entry name" value="Hydrolase_4"/>
    <property type="match status" value="1"/>
</dbReference>
<organism evidence="2 3">
    <name type="scientific">Candidatus Beckwithbacteria bacterium CG10_big_fil_rev_8_21_14_0_10_34_10</name>
    <dbReference type="NCBI Taxonomy" id="1974495"/>
    <lineage>
        <taxon>Bacteria</taxon>
        <taxon>Candidatus Beckwithiibacteriota</taxon>
    </lineage>
</organism>
<comment type="caution">
    <text evidence="2">The sequence shown here is derived from an EMBL/GenBank/DDBJ whole genome shotgun (WGS) entry which is preliminary data.</text>
</comment>
<dbReference type="InterPro" id="IPR050266">
    <property type="entry name" value="AB_hydrolase_sf"/>
</dbReference>
<sequence length="238" mass="27330">MSKNIVILHGWASKLQRWESIKKKFEEKGLRVFLPSLPGFSKEEIVKAYNLDDYISWLKNYLKEKKIKDFYLLGHSFGGSLGIKYAALKNKDLKGLILVNSAGIRKKLTFKKLIFLIIAKSGKALFYLPPFCFFSKLAQKALYLVAREKDYFLASKIMKKTMKKILKEDLTGKLQKIKAPVLIIWGRKDKVTPLKDGLMMKKAIPNSKLLVYNNSGHSLPFKKSQCFTKDILDFINNG</sequence>